<reference evidence="2 3" key="1">
    <citation type="submission" date="2022-02" db="EMBL/GenBank/DDBJ databases">
        <authorList>
            <person name="Min J."/>
        </authorList>
    </citation>
    <scope>NUCLEOTIDE SEQUENCE [LARGE SCALE GENOMIC DNA]</scope>
    <source>
        <strain evidence="2 3">GR10-1</strain>
    </source>
</reference>
<evidence type="ECO:0000313" key="2">
    <source>
        <dbReference type="EMBL" id="MCH5597544.1"/>
    </source>
</evidence>
<dbReference type="Proteomes" id="UP001202248">
    <property type="component" value="Unassembled WGS sequence"/>
</dbReference>
<dbReference type="EMBL" id="JAKWBL010000001">
    <property type="protein sequence ID" value="MCH5597544.1"/>
    <property type="molecule type" value="Genomic_DNA"/>
</dbReference>
<evidence type="ECO:0008006" key="4">
    <source>
        <dbReference type="Google" id="ProtNLM"/>
    </source>
</evidence>
<feature type="region of interest" description="Disordered" evidence="1">
    <location>
        <begin position="116"/>
        <end position="135"/>
    </location>
</feature>
<protein>
    <recommendedName>
        <fullName evidence="4">PKD domain-containing protein</fullName>
    </recommendedName>
</protein>
<gene>
    <name evidence="2" type="ORF">MKP09_06305</name>
</gene>
<organism evidence="2 3">
    <name type="scientific">Niabella ginsengisoli</name>
    <dbReference type="NCBI Taxonomy" id="522298"/>
    <lineage>
        <taxon>Bacteria</taxon>
        <taxon>Pseudomonadati</taxon>
        <taxon>Bacteroidota</taxon>
        <taxon>Chitinophagia</taxon>
        <taxon>Chitinophagales</taxon>
        <taxon>Chitinophagaceae</taxon>
        <taxon>Niabella</taxon>
    </lineage>
</organism>
<evidence type="ECO:0000256" key="1">
    <source>
        <dbReference type="SAM" id="MobiDB-lite"/>
    </source>
</evidence>
<accession>A0ABS9SHB0</accession>
<proteinExistence type="predicted"/>
<comment type="caution">
    <text evidence="2">The sequence shown here is derived from an EMBL/GenBank/DDBJ whole genome shotgun (WGS) entry which is preliminary data.</text>
</comment>
<name>A0ABS9SHB0_9BACT</name>
<evidence type="ECO:0000313" key="3">
    <source>
        <dbReference type="Proteomes" id="UP001202248"/>
    </source>
</evidence>
<sequence length="253" mass="27569">MKAILNGKCLQSFNIRVTQGNTTLNINAPVISPIISADILSVGDEAIFNTSAVGANYEWSVEEMPELSAQTSNSAKIIFTKAGNFTIILKVDNNKTYKKIIQVVDSGAQLEQAANLPPVSPLDVPPIPEEPLPLDDKKTDEAVQLQNEAPKQEPAAPPAKVYDQLPEPAIKSMIQGVIDGKKNVEDFTNILCNGAGTKVMANNESTTFAALCNELKEKKGVLILKKKRKIESFKVVRDEANGNCVKIIYIEYK</sequence>
<keyword evidence="3" id="KW-1185">Reference proteome</keyword>
<feature type="compositionally biased region" description="Pro residues" evidence="1">
    <location>
        <begin position="118"/>
        <end position="131"/>
    </location>
</feature>
<dbReference type="RefSeq" id="WP_240826925.1">
    <property type="nucleotide sequence ID" value="NZ_JAKWBL010000001.1"/>
</dbReference>